<organism evidence="3">
    <name type="scientific">Aegilops tauschii</name>
    <name type="common">Tausch's goatgrass</name>
    <name type="synonym">Aegilops squarrosa</name>
    <dbReference type="NCBI Taxonomy" id="37682"/>
    <lineage>
        <taxon>Eukaryota</taxon>
        <taxon>Viridiplantae</taxon>
        <taxon>Streptophyta</taxon>
        <taxon>Embryophyta</taxon>
        <taxon>Tracheophyta</taxon>
        <taxon>Spermatophyta</taxon>
        <taxon>Magnoliopsida</taxon>
        <taxon>Liliopsida</taxon>
        <taxon>Poales</taxon>
        <taxon>Poaceae</taxon>
        <taxon>BOP clade</taxon>
        <taxon>Pooideae</taxon>
        <taxon>Triticodae</taxon>
        <taxon>Triticeae</taxon>
        <taxon>Triticinae</taxon>
        <taxon>Aegilops</taxon>
    </lineage>
</organism>
<proteinExistence type="inferred from homology"/>
<evidence type="ECO:0000256" key="1">
    <source>
        <dbReference type="ARBA" id="ARBA00008455"/>
    </source>
</evidence>
<dbReference type="Pfam" id="PF00112">
    <property type="entry name" value="Peptidase_C1"/>
    <property type="match status" value="1"/>
</dbReference>
<protein>
    <submittedName>
        <fullName evidence="3">Cysteine proteinase EP-B 1</fullName>
    </submittedName>
</protein>
<dbReference type="PANTHER" id="PTHR12411">
    <property type="entry name" value="CYSTEINE PROTEASE FAMILY C1-RELATED"/>
    <property type="match status" value="1"/>
</dbReference>
<dbReference type="InterPro" id="IPR038765">
    <property type="entry name" value="Papain-like_cys_pep_sf"/>
</dbReference>
<dbReference type="CDD" id="cd02619">
    <property type="entry name" value="Peptidase_C1"/>
    <property type="match status" value="1"/>
</dbReference>
<sequence length="592" mass="67175">MCLAGGEGDDNGLRSGKTPAISFVDVRLVEEDVPVDYEDVCGHFVNLKMMCRLSLSKVLIGPLHALNRHECGVANGADIRWKARERQTLQQKVSEMHERFLQLSDLQKIKRHVDSLLQDLRKAAELASKGPIVKSLDKMCQQNNKILNGLETGLLLYFNDEDPLLLHVQNLQKRSKQLSKIVAKPASRFVHYDSRVNVELKWISQFPIVSEICLQQFSTIMPTLIALQKDLSVVSQALDELASCKDASQDFCSKFRTLHILPMTLDSIQSMSRSSTTIVQAVDDICSQCKNLTSVYQEKEIIALGFIGCERFVKKMVSEVEGPLSELHQQVINAKKLYDRKFSRLTVDAKGPDTKVYMYKEADGLSDFSWRFRFINGRSIMPSLRDQRRGQCAYASTMSCTESLYKRENTAVRIGTETYLSEEFILNLSLEHLRDLVDAFCATNSIKGHNTLDYYLEAQGVITEEAYDNAKENFHSYRRYRIKEFEKLNTARVKEGHALLEDGIALIGNFRVTTDYHRLGRNDVYDIPEGATFETNPSGQYCSHCVVIIGYGVTSDGLSYYIFQNSYGKKWGDKGFGRIACSCLKYLYRASV</sequence>
<dbReference type="InterPro" id="IPR000668">
    <property type="entry name" value="Peptidase_C1A_C"/>
</dbReference>
<dbReference type="GO" id="GO:0006508">
    <property type="term" value="P:proteolysis"/>
    <property type="evidence" value="ECO:0007669"/>
    <property type="project" value="InterPro"/>
</dbReference>
<evidence type="ECO:0000259" key="2">
    <source>
        <dbReference type="Pfam" id="PF00112"/>
    </source>
</evidence>
<dbReference type="EnsemblPlants" id="EMT32117">
    <property type="protein sequence ID" value="EMT32117"/>
    <property type="gene ID" value="F775_06786"/>
</dbReference>
<dbReference type="Gene3D" id="3.90.70.10">
    <property type="entry name" value="Cysteine proteinases"/>
    <property type="match status" value="1"/>
</dbReference>
<name>M8CWN9_AEGTA</name>
<reference evidence="3" key="1">
    <citation type="submission" date="2015-06" db="UniProtKB">
        <authorList>
            <consortium name="EnsemblPlants"/>
        </authorList>
    </citation>
    <scope>IDENTIFICATION</scope>
</reference>
<comment type="similarity">
    <text evidence="1">Belongs to the peptidase C1 family.</text>
</comment>
<dbReference type="InterPro" id="IPR013128">
    <property type="entry name" value="Peptidase_C1A"/>
</dbReference>
<dbReference type="AlphaFoldDB" id="M8CWN9"/>
<evidence type="ECO:0000313" key="3">
    <source>
        <dbReference type="EnsemblPlants" id="EMT32117"/>
    </source>
</evidence>
<dbReference type="GO" id="GO:0008234">
    <property type="term" value="F:cysteine-type peptidase activity"/>
    <property type="evidence" value="ECO:0007669"/>
    <property type="project" value="InterPro"/>
</dbReference>
<accession>M8CWN9</accession>
<feature type="domain" description="Peptidase C1A papain C-terminal" evidence="2">
    <location>
        <begin position="381"/>
        <end position="580"/>
    </location>
</feature>
<dbReference type="SUPFAM" id="SSF54001">
    <property type="entry name" value="Cysteine proteinases"/>
    <property type="match status" value="1"/>
</dbReference>